<name>A0A2H0ULS0_9BACT</name>
<gene>
    <name evidence="6" type="ORF">COU11_03945</name>
</gene>
<keyword evidence="4" id="KW-1015">Disulfide bond</keyword>
<sequence length="151" mass="16991">MTKRITIVLCLLLACLIGRGIGGEGRPTEREAFFQALRIVECGDVADPPDGDGGEAIGPYQIHRAYFQDAVDFDESIAHLKYEDCRTDEFKASQVVATYMRRYVPRAWKAEDWQVAARTHNGGPRGAKKSSTLPYWRKVKAEMDRLLEPST</sequence>
<evidence type="ECO:0008006" key="8">
    <source>
        <dbReference type="Google" id="ProtNLM"/>
    </source>
</evidence>
<reference evidence="7" key="1">
    <citation type="submission" date="2017-09" db="EMBL/GenBank/DDBJ databases">
        <title>Depth-based differentiation of microbial function through sediment-hosted aquifers and enrichment of novel symbionts in the deep terrestrial subsurface.</title>
        <authorList>
            <person name="Probst A.J."/>
            <person name="Ladd B."/>
            <person name="Jarett J.K."/>
            <person name="Geller-Mcgrath D.E."/>
            <person name="Sieber C.M.K."/>
            <person name="Emerson J.B."/>
            <person name="Anantharaman K."/>
            <person name="Thomas B.C."/>
            <person name="Malmstrom R."/>
            <person name="Stieglmeier M."/>
            <person name="Klingl A."/>
            <person name="Woyke T."/>
            <person name="Ryan C.M."/>
            <person name="Banfield J.F."/>
        </authorList>
    </citation>
    <scope>NUCLEOTIDE SEQUENCE [LARGE SCALE GENOMIC DNA]</scope>
</reference>
<keyword evidence="3" id="KW-0044">Antibiotic</keyword>
<evidence type="ECO:0000256" key="3">
    <source>
        <dbReference type="ARBA" id="ARBA00023022"/>
    </source>
</evidence>
<proteinExistence type="predicted"/>
<dbReference type="Pfam" id="PF05497">
    <property type="entry name" value="Destabilase"/>
    <property type="match status" value="1"/>
</dbReference>
<keyword evidence="5" id="KW-0326">Glycosidase</keyword>
<dbReference type="InterPro" id="IPR008597">
    <property type="entry name" value="Invert_lysozyme"/>
</dbReference>
<evidence type="ECO:0000313" key="6">
    <source>
        <dbReference type="EMBL" id="PIR86636.1"/>
    </source>
</evidence>
<evidence type="ECO:0000256" key="5">
    <source>
        <dbReference type="ARBA" id="ARBA00023295"/>
    </source>
</evidence>
<organism evidence="6 7">
    <name type="scientific">Candidatus Harrisonbacteria bacterium CG10_big_fil_rev_8_21_14_0_10_49_15</name>
    <dbReference type="NCBI Taxonomy" id="1974587"/>
    <lineage>
        <taxon>Bacteria</taxon>
        <taxon>Candidatus Harrisoniibacteriota</taxon>
    </lineage>
</organism>
<keyword evidence="2" id="KW-0378">Hydrolase</keyword>
<dbReference type="Proteomes" id="UP000229526">
    <property type="component" value="Unassembled WGS sequence"/>
</dbReference>
<dbReference type="PROSITE" id="PS51909">
    <property type="entry name" value="LYSOZYME_I"/>
    <property type="match status" value="1"/>
</dbReference>
<keyword evidence="1" id="KW-0929">Antimicrobial</keyword>
<dbReference type="Gene3D" id="1.10.530.10">
    <property type="match status" value="1"/>
</dbReference>
<evidence type="ECO:0000256" key="1">
    <source>
        <dbReference type="ARBA" id="ARBA00022529"/>
    </source>
</evidence>
<dbReference type="PANTHER" id="PTHR11195">
    <property type="entry name" value="DESTABILASE-RELATED"/>
    <property type="match status" value="1"/>
</dbReference>
<accession>A0A2H0ULS0</accession>
<dbReference type="InterPro" id="IPR023346">
    <property type="entry name" value="Lysozyme-like_dom_sf"/>
</dbReference>
<comment type="caution">
    <text evidence="6">The sequence shown here is derived from an EMBL/GenBank/DDBJ whole genome shotgun (WGS) entry which is preliminary data.</text>
</comment>
<dbReference type="GO" id="GO:0003796">
    <property type="term" value="F:lysozyme activity"/>
    <property type="evidence" value="ECO:0007669"/>
    <property type="project" value="InterPro"/>
</dbReference>
<evidence type="ECO:0000256" key="4">
    <source>
        <dbReference type="ARBA" id="ARBA00023157"/>
    </source>
</evidence>
<evidence type="ECO:0000256" key="2">
    <source>
        <dbReference type="ARBA" id="ARBA00022801"/>
    </source>
</evidence>
<dbReference type="AlphaFoldDB" id="A0A2H0ULS0"/>
<dbReference type="GO" id="GO:0042742">
    <property type="term" value="P:defense response to bacterium"/>
    <property type="evidence" value="ECO:0007669"/>
    <property type="project" value="UniProtKB-KW"/>
</dbReference>
<dbReference type="SUPFAM" id="SSF53955">
    <property type="entry name" value="Lysozyme-like"/>
    <property type="match status" value="1"/>
</dbReference>
<dbReference type="EMBL" id="PFBD01000028">
    <property type="protein sequence ID" value="PIR86636.1"/>
    <property type="molecule type" value="Genomic_DNA"/>
</dbReference>
<evidence type="ECO:0000313" key="7">
    <source>
        <dbReference type="Proteomes" id="UP000229526"/>
    </source>
</evidence>
<dbReference type="PROSITE" id="PS51257">
    <property type="entry name" value="PROKAR_LIPOPROTEIN"/>
    <property type="match status" value="1"/>
</dbReference>
<protein>
    <recommendedName>
        <fullName evidence="8">Transglycosylase SLT domain-containing protein</fullName>
    </recommendedName>
</protein>
<dbReference type="PANTHER" id="PTHR11195:SF13">
    <property type="entry name" value="INVERTEBRATE-TYPE LYSOZYME 2-RELATED"/>
    <property type="match status" value="1"/>
</dbReference>